<comment type="caution">
    <text evidence="3">The sequence shown here is derived from an EMBL/GenBank/DDBJ whole genome shotgun (WGS) entry which is preliminary data.</text>
</comment>
<protein>
    <submittedName>
        <fullName evidence="3">Uncharacterized protein</fullName>
    </submittedName>
</protein>
<feature type="region of interest" description="Disordered" evidence="1">
    <location>
        <begin position="180"/>
        <end position="219"/>
    </location>
</feature>
<organism evidence="3 4">
    <name type="scientific">Batrachochytrium salamandrivorans</name>
    <dbReference type="NCBI Taxonomy" id="1357716"/>
    <lineage>
        <taxon>Eukaryota</taxon>
        <taxon>Fungi</taxon>
        <taxon>Fungi incertae sedis</taxon>
        <taxon>Chytridiomycota</taxon>
        <taxon>Chytridiomycota incertae sedis</taxon>
        <taxon>Chytridiomycetes</taxon>
        <taxon>Rhizophydiales</taxon>
        <taxon>Rhizophydiales incertae sedis</taxon>
        <taxon>Batrachochytrium</taxon>
    </lineage>
</organism>
<sequence length="234" mass="26512">MKLTLFAMISFMAVTASASVIPANSDYSASRLEKRMVEESYEEADEDFKMLKRISKHNENARKTVAERHKKQREMAQVLNEGAGTSKDELKQNDVSDSEEQDLEGQLGAASMEDSYQQKQMQDAEMEHSLKMAEKEMLHETQHQLKEHNVNHPDDPLGVEPGSVYNKDTLEEQVNEFCEREGDVLDDMAEKASDGEKSPTSSDTDLFNESLKSAGRDRAAKRECLNRSRLYKGL</sequence>
<dbReference type="Proteomes" id="UP001648503">
    <property type="component" value="Unassembled WGS sequence"/>
</dbReference>
<name>A0ABQ8EX50_9FUNG</name>
<keyword evidence="4" id="KW-1185">Reference proteome</keyword>
<proteinExistence type="predicted"/>
<evidence type="ECO:0000256" key="2">
    <source>
        <dbReference type="SAM" id="SignalP"/>
    </source>
</evidence>
<dbReference type="EMBL" id="JAFCIX010000550">
    <property type="protein sequence ID" value="KAH6587848.1"/>
    <property type="molecule type" value="Genomic_DNA"/>
</dbReference>
<evidence type="ECO:0000313" key="3">
    <source>
        <dbReference type="EMBL" id="KAH6587848.1"/>
    </source>
</evidence>
<feature type="signal peptide" evidence="2">
    <location>
        <begin position="1"/>
        <end position="18"/>
    </location>
</feature>
<reference evidence="3 4" key="1">
    <citation type="submission" date="2021-02" db="EMBL/GenBank/DDBJ databases">
        <title>Variation within the Batrachochytrium salamandrivorans European outbreak.</title>
        <authorList>
            <person name="Kelly M."/>
            <person name="Pasmans F."/>
            <person name="Shea T.P."/>
            <person name="Munoz J.F."/>
            <person name="Carranza S."/>
            <person name="Cuomo C.A."/>
            <person name="Martel A."/>
        </authorList>
    </citation>
    <scope>NUCLEOTIDE SEQUENCE [LARGE SCALE GENOMIC DNA]</scope>
    <source>
        <strain evidence="3 4">AMFP18/2</strain>
    </source>
</reference>
<feature type="compositionally biased region" description="Polar residues" evidence="1">
    <location>
        <begin position="198"/>
        <end position="211"/>
    </location>
</feature>
<gene>
    <name evidence="3" type="ORF">BASA50_011039</name>
</gene>
<evidence type="ECO:0000313" key="4">
    <source>
        <dbReference type="Proteomes" id="UP001648503"/>
    </source>
</evidence>
<accession>A0ABQ8EX50</accession>
<feature type="region of interest" description="Disordered" evidence="1">
    <location>
        <begin position="79"/>
        <end position="105"/>
    </location>
</feature>
<feature type="chain" id="PRO_5045042094" evidence="2">
    <location>
        <begin position="19"/>
        <end position="234"/>
    </location>
</feature>
<keyword evidence="2" id="KW-0732">Signal</keyword>
<feature type="compositionally biased region" description="Basic and acidic residues" evidence="1">
    <location>
        <begin position="180"/>
        <end position="197"/>
    </location>
</feature>
<evidence type="ECO:0000256" key="1">
    <source>
        <dbReference type="SAM" id="MobiDB-lite"/>
    </source>
</evidence>